<dbReference type="AlphaFoldDB" id="X1JA33"/>
<gene>
    <name evidence="1" type="ORF">S03H2_72527</name>
</gene>
<proteinExistence type="predicted"/>
<accession>X1JA33</accession>
<dbReference type="EMBL" id="BARU01049096">
    <property type="protein sequence ID" value="GAH90832.1"/>
    <property type="molecule type" value="Genomic_DNA"/>
</dbReference>
<reference evidence="1" key="1">
    <citation type="journal article" date="2014" name="Front. Microbiol.">
        <title>High frequency of phylogenetically diverse reductive dehalogenase-homologous genes in deep subseafloor sedimentary metagenomes.</title>
        <authorList>
            <person name="Kawai M."/>
            <person name="Futagami T."/>
            <person name="Toyoda A."/>
            <person name="Takaki Y."/>
            <person name="Nishi S."/>
            <person name="Hori S."/>
            <person name="Arai W."/>
            <person name="Tsubouchi T."/>
            <person name="Morono Y."/>
            <person name="Uchiyama I."/>
            <person name="Ito T."/>
            <person name="Fujiyama A."/>
            <person name="Inagaki F."/>
            <person name="Takami H."/>
        </authorList>
    </citation>
    <scope>NUCLEOTIDE SEQUENCE</scope>
    <source>
        <strain evidence="1">Expedition CK06-06</strain>
    </source>
</reference>
<protein>
    <submittedName>
        <fullName evidence="1">Uncharacterized protein</fullName>
    </submittedName>
</protein>
<name>X1JA33_9ZZZZ</name>
<evidence type="ECO:0000313" key="1">
    <source>
        <dbReference type="EMBL" id="GAH90832.1"/>
    </source>
</evidence>
<organism evidence="1">
    <name type="scientific">marine sediment metagenome</name>
    <dbReference type="NCBI Taxonomy" id="412755"/>
    <lineage>
        <taxon>unclassified sequences</taxon>
        <taxon>metagenomes</taxon>
        <taxon>ecological metagenomes</taxon>
    </lineage>
</organism>
<sequence length="55" mass="6142">SNVIAPPPPASEKPTRFSTLYGTLVSGDLGDLQNFYDDAVHWKGKIYFLIGWMVQ</sequence>
<feature type="non-terminal residue" evidence="1">
    <location>
        <position position="55"/>
    </location>
</feature>
<comment type="caution">
    <text evidence="1">The sequence shown here is derived from an EMBL/GenBank/DDBJ whole genome shotgun (WGS) entry which is preliminary data.</text>
</comment>
<feature type="non-terminal residue" evidence="1">
    <location>
        <position position="1"/>
    </location>
</feature>